<dbReference type="InterPro" id="IPR002401">
    <property type="entry name" value="Cyt_P450_E_grp-I"/>
</dbReference>
<dbReference type="PANTHER" id="PTHR24305">
    <property type="entry name" value="CYTOCHROME P450"/>
    <property type="match status" value="1"/>
</dbReference>
<dbReference type="Proteomes" id="UP000266188">
    <property type="component" value="Unassembled WGS sequence"/>
</dbReference>
<dbReference type="STRING" id="2070753.A0A3A2Z3M8"/>
<dbReference type="EMBL" id="MVGC01002608">
    <property type="protein sequence ID" value="RJE16803.1"/>
    <property type="molecule type" value="Genomic_DNA"/>
</dbReference>
<evidence type="ECO:0000256" key="1">
    <source>
        <dbReference type="ARBA" id="ARBA00010617"/>
    </source>
</evidence>
<sequence length="116" mass="12990">MAGQLPAKEDDPEAYAKALKQQRLDIACEIYDQLTAGHETSAVGLTYLFWELSKQPDLQKELRKELLTLEPAIIYPRSSQSTELPPAKSVDNRPLLEAIVTETLRLHAPIPGIQPR</sequence>
<accession>A0A3A2Z3M8</accession>
<keyword evidence="3" id="KW-1185">Reference proteome</keyword>
<comment type="similarity">
    <text evidence="1">Belongs to the cytochrome P450 family.</text>
</comment>
<reference evidence="3" key="1">
    <citation type="submission" date="2017-02" db="EMBL/GenBank/DDBJ databases">
        <authorList>
            <person name="Tafer H."/>
            <person name="Lopandic K."/>
        </authorList>
    </citation>
    <scope>NUCLEOTIDE SEQUENCE [LARGE SCALE GENOMIC DNA]</scope>
    <source>
        <strain evidence="3">CBS 366.77</strain>
    </source>
</reference>
<feature type="non-terminal residue" evidence="2">
    <location>
        <position position="116"/>
    </location>
</feature>
<evidence type="ECO:0000313" key="2">
    <source>
        <dbReference type="EMBL" id="RJE16803.1"/>
    </source>
</evidence>
<organism evidence="2 3">
    <name type="scientific">Aspergillus sclerotialis</name>
    <dbReference type="NCBI Taxonomy" id="2070753"/>
    <lineage>
        <taxon>Eukaryota</taxon>
        <taxon>Fungi</taxon>
        <taxon>Dikarya</taxon>
        <taxon>Ascomycota</taxon>
        <taxon>Pezizomycotina</taxon>
        <taxon>Eurotiomycetes</taxon>
        <taxon>Eurotiomycetidae</taxon>
        <taxon>Eurotiales</taxon>
        <taxon>Aspergillaceae</taxon>
        <taxon>Aspergillus</taxon>
        <taxon>Aspergillus subgen. Polypaecilum</taxon>
    </lineage>
</organism>
<dbReference type="AlphaFoldDB" id="A0A3A2Z3M8"/>
<dbReference type="GO" id="GO:0016705">
    <property type="term" value="F:oxidoreductase activity, acting on paired donors, with incorporation or reduction of molecular oxygen"/>
    <property type="evidence" value="ECO:0007669"/>
    <property type="project" value="InterPro"/>
</dbReference>
<dbReference type="InterPro" id="IPR001128">
    <property type="entry name" value="Cyt_P450"/>
</dbReference>
<comment type="caution">
    <text evidence="2">The sequence shown here is derived from an EMBL/GenBank/DDBJ whole genome shotgun (WGS) entry which is preliminary data.</text>
</comment>
<proteinExistence type="inferred from homology"/>
<protein>
    <submittedName>
        <fullName evidence="2">Cytochrome P450</fullName>
    </submittedName>
</protein>
<dbReference type="Pfam" id="PF00067">
    <property type="entry name" value="p450"/>
    <property type="match status" value="1"/>
</dbReference>
<dbReference type="GO" id="GO:0005506">
    <property type="term" value="F:iron ion binding"/>
    <property type="evidence" value="ECO:0007669"/>
    <property type="project" value="InterPro"/>
</dbReference>
<name>A0A3A2Z3M8_9EURO</name>
<dbReference type="InterPro" id="IPR050121">
    <property type="entry name" value="Cytochrome_P450_monoxygenase"/>
</dbReference>
<dbReference type="OrthoDB" id="1470350at2759"/>
<gene>
    <name evidence="2" type="ORF">PHISCL_10860</name>
</gene>
<dbReference type="GO" id="GO:0020037">
    <property type="term" value="F:heme binding"/>
    <property type="evidence" value="ECO:0007669"/>
    <property type="project" value="InterPro"/>
</dbReference>
<dbReference type="PANTHER" id="PTHR24305:SF166">
    <property type="entry name" value="CYTOCHROME P450 12A4, MITOCHONDRIAL-RELATED"/>
    <property type="match status" value="1"/>
</dbReference>
<dbReference type="InterPro" id="IPR036396">
    <property type="entry name" value="Cyt_P450_sf"/>
</dbReference>
<dbReference type="GO" id="GO:0004497">
    <property type="term" value="F:monooxygenase activity"/>
    <property type="evidence" value="ECO:0007669"/>
    <property type="project" value="InterPro"/>
</dbReference>
<dbReference type="PRINTS" id="PR00463">
    <property type="entry name" value="EP450I"/>
</dbReference>
<evidence type="ECO:0000313" key="3">
    <source>
        <dbReference type="Proteomes" id="UP000266188"/>
    </source>
</evidence>
<dbReference type="SUPFAM" id="SSF48264">
    <property type="entry name" value="Cytochrome P450"/>
    <property type="match status" value="1"/>
</dbReference>
<dbReference type="Gene3D" id="1.10.630.10">
    <property type="entry name" value="Cytochrome P450"/>
    <property type="match status" value="1"/>
</dbReference>